<dbReference type="GO" id="GO:0005634">
    <property type="term" value="C:nucleus"/>
    <property type="evidence" value="ECO:0007669"/>
    <property type="project" value="UniProtKB-SubCell"/>
</dbReference>
<reference evidence="16" key="2">
    <citation type="submission" date="2025-08" db="UniProtKB">
        <authorList>
            <consortium name="Ensembl"/>
        </authorList>
    </citation>
    <scope>IDENTIFICATION</scope>
</reference>
<evidence type="ECO:0000259" key="15">
    <source>
        <dbReference type="PROSITE" id="PS50157"/>
    </source>
</evidence>
<name>A0A8C5DZN9_GOUWI</name>
<evidence type="ECO:0000256" key="7">
    <source>
        <dbReference type="ARBA" id="ARBA00022833"/>
    </source>
</evidence>
<dbReference type="Ensembl" id="ENSGWIT00000015679.1">
    <property type="protein sequence ID" value="ENSGWIP00000014170.1"/>
    <property type="gene ID" value="ENSGWIG00000008014.1"/>
</dbReference>
<dbReference type="PANTHER" id="PTHR24394">
    <property type="entry name" value="ZINC FINGER PROTEIN"/>
    <property type="match status" value="1"/>
</dbReference>
<keyword evidence="3" id="KW-0597">Phosphoprotein</keyword>
<dbReference type="SUPFAM" id="SSF57667">
    <property type="entry name" value="beta-beta-alpha zinc fingers"/>
    <property type="match status" value="2"/>
</dbReference>
<feature type="compositionally biased region" description="Basic and acidic residues" evidence="13">
    <location>
        <begin position="579"/>
        <end position="591"/>
    </location>
</feature>
<dbReference type="GO" id="GO:0000981">
    <property type="term" value="F:DNA-binding transcription factor activity, RNA polymerase II-specific"/>
    <property type="evidence" value="ECO:0007669"/>
    <property type="project" value="TreeGrafter"/>
</dbReference>
<dbReference type="Gene3D" id="3.30.710.10">
    <property type="entry name" value="Potassium Channel Kv1.1, Chain A"/>
    <property type="match status" value="1"/>
</dbReference>
<proteinExistence type="predicted"/>
<feature type="compositionally biased region" description="Polar residues" evidence="13">
    <location>
        <begin position="205"/>
        <end position="221"/>
    </location>
</feature>
<dbReference type="InterPro" id="IPR000210">
    <property type="entry name" value="BTB/POZ_dom"/>
</dbReference>
<feature type="region of interest" description="Disordered" evidence="13">
    <location>
        <begin position="483"/>
        <end position="591"/>
    </location>
</feature>
<feature type="compositionally biased region" description="Basic and acidic residues" evidence="13">
    <location>
        <begin position="235"/>
        <end position="253"/>
    </location>
</feature>
<keyword evidence="8" id="KW-0832">Ubl conjugation</keyword>
<feature type="domain" description="C2H2-type" evidence="15">
    <location>
        <begin position="672"/>
        <end position="695"/>
    </location>
</feature>
<evidence type="ECO:0000313" key="17">
    <source>
        <dbReference type="Proteomes" id="UP000694680"/>
    </source>
</evidence>
<evidence type="ECO:0000256" key="6">
    <source>
        <dbReference type="ARBA" id="ARBA00022771"/>
    </source>
</evidence>
<organism evidence="16 17">
    <name type="scientific">Gouania willdenowi</name>
    <name type="common">Blunt-snouted clingfish</name>
    <name type="synonym">Lepadogaster willdenowi</name>
    <dbReference type="NCBI Taxonomy" id="441366"/>
    <lineage>
        <taxon>Eukaryota</taxon>
        <taxon>Metazoa</taxon>
        <taxon>Chordata</taxon>
        <taxon>Craniata</taxon>
        <taxon>Vertebrata</taxon>
        <taxon>Euteleostomi</taxon>
        <taxon>Actinopterygii</taxon>
        <taxon>Neopterygii</taxon>
        <taxon>Teleostei</taxon>
        <taxon>Neoteleostei</taxon>
        <taxon>Acanthomorphata</taxon>
        <taxon>Ovalentaria</taxon>
        <taxon>Blenniimorphae</taxon>
        <taxon>Blenniiformes</taxon>
        <taxon>Gobiesocoidei</taxon>
        <taxon>Gobiesocidae</taxon>
        <taxon>Gobiesocinae</taxon>
        <taxon>Gouania</taxon>
    </lineage>
</organism>
<feature type="domain" description="C2H2-type" evidence="15">
    <location>
        <begin position="797"/>
        <end position="826"/>
    </location>
</feature>
<feature type="compositionally biased region" description="Gly residues" evidence="13">
    <location>
        <begin position="291"/>
        <end position="303"/>
    </location>
</feature>
<dbReference type="PROSITE" id="PS00028">
    <property type="entry name" value="ZINC_FINGER_C2H2_1"/>
    <property type="match status" value="3"/>
</dbReference>
<dbReference type="SUPFAM" id="SSF54695">
    <property type="entry name" value="POZ domain"/>
    <property type="match status" value="1"/>
</dbReference>
<evidence type="ECO:0000256" key="3">
    <source>
        <dbReference type="ARBA" id="ARBA00022553"/>
    </source>
</evidence>
<keyword evidence="4" id="KW-0479">Metal-binding</keyword>
<feature type="region of interest" description="Disordered" evidence="13">
    <location>
        <begin position="205"/>
        <end position="350"/>
    </location>
</feature>
<evidence type="ECO:0000256" key="9">
    <source>
        <dbReference type="ARBA" id="ARBA00023015"/>
    </source>
</evidence>
<dbReference type="SMART" id="SM00225">
    <property type="entry name" value="BTB"/>
    <property type="match status" value="1"/>
</dbReference>
<evidence type="ECO:0000256" key="13">
    <source>
        <dbReference type="SAM" id="MobiDB-lite"/>
    </source>
</evidence>
<evidence type="ECO:0000259" key="14">
    <source>
        <dbReference type="PROSITE" id="PS50097"/>
    </source>
</evidence>
<keyword evidence="6 12" id="KW-0863">Zinc-finger</keyword>
<evidence type="ECO:0000256" key="2">
    <source>
        <dbReference type="ARBA" id="ARBA00022499"/>
    </source>
</evidence>
<feature type="domain" description="C2H2-type" evidence="15">
    <location>
        <begin position="739"/>
        <end position="767"/>
    </location>
</feature>
<comment type="subcellular location">
    <subcellularLocation>
        <location evidence="1">Nucleus</location>
    </subcellularLocation>
</comment>
<keyword evidence="10" id="KW-0804">Transcription</keyword>
<evidence type="ECO:0008006" key="18">
    <source>
        <dbReference type="Google" id="ProtNLM"/>
    </source>
</evidence>
<keyword evidence="17" id="KW-1185">Reference proteome</keyword>
<evidence type="ECO:0000256" key="12">
    <source>
        <dbReference type="PROSITE-ProRule" id="PRU00042"/>
    </source>
</evidence>
<keyword evidence="5" id="KW-0677">Repeat</keyword>
<feature type="region of interest" description="Disordered" evidence="13">
    <location>
        <begin position="624"/>
        <end position="667"/>
    </location>
</feature>
<evidence type="ECO:0000313" key="16">
    <source>
        <dbReference type="Ensembl" id="ENSGWIP00000014170.1"/>
    </source>
</evidence>
<dbReference type="AlphaFoldDB" id="A0A8C5DZN9"/>
<feature type="domain" description="BTB" evidence="14">
    <location>
        <begin position="31"/>
        <end position="102"/>
    </location>
</feature>
<feature type="compositionally biased region" description="Acidic residues" evidence="13">
    <location>
        <begin position="561"/>
        <end position="573"/>
    </location>
</feature>
<keyword evidence="2" id="KW-1017">Isopeptide bond</keyword>
<accession>A0A8C5DZN9</accession>
<evidence type="ECO:0000256" key="4">
    <source>
        <dbReference type="ARBA" id="ARBA00022723"/>
    </source>
</evidence>
<dbReference type="Proteomes" id="UP000694680">
    <property type="component" value="Chromosome 7"/>
</dbReference>
<protein>
    <recommendedName>
        <fullName evidence="18">Zinc finger and BTB domain containing 46</fullName>
    </recommendedName>
</protein>
<dbReference type="PANTHER" id="PTHR24394:SF31">
    <property type="entry name" value="ZINC FINGER AND BTB DOMAIN CONTAINING 46"/>
    <property type="match status" value="1"/>
</dbReference>
<dbReference type="InterPro" id="IPR011333">
    <property type="entry name" value="SKP1/BTB/POZ_sf"/>
</dbReference>
<dbReference type="Pfam" id="PF00651">
    <property type="entry name" value="BTB"/>
    <property type="match status" value="1"/>
</dbReference>
<dbReference type="Pfam" id="PF00096">
    <property type="entry name" value="zf-C2H2"/>
    <property type="match status" value="1"/>
</dbReference>
<dbReference type="FunFam" id="3.30.710.10:FF:000045">
    <property type="entry name" value="zinc finger and BTB domain-containing protein 10"/>
    <property type="match status" value="1"/>
</dbReference>
<feature type="compositionally biased region" description="Pro residues" evidence="13">
    <location>
        <begin position="493"/>
        <end position="517"/>
    </location>
</feature>
<evidence type="ECO:0000256" key="1">
    <source>
        <dbReference type="ARBA" id="ARBA00004123"/>
    </source>
</evidence>
<dbReference type="SMART" id="SM00355">
    <property type="entry name" value="ZnF_C2H2"/>
    <property type="match status" value="4"/>
</dbReference>
<dbReference type="InterPro" id="IPR013087">
    <property type="entry name" value="Znf_C2H2_type"/>
</dbReference>
<evidence type="ECO:0000256" key="11">
    <source>
        <dbReference type="ARBA" id="ARBA00023242"/>
    </source>
</evidence>
<keyword evidence="9" id="KW-0805">Transcription regulation</keyword>
<feature type="compositionally biased region" description="Basic and acidic residues" evidence="13">
    <location>
        <begin position="624"/>
        <end position="638"/>
    </location>
</feature>
<evidence type="ECO:0000256" key="5">
    <source>
        <dbReference type="ARBA" id="ARBA00022737"/>
    </source>
</evidence>
<feature type="domain" description="C2H2-type" evidence="15">
    <location>
        <begin position="768"/>
        <end position="796"/>
    </location>
</feature>
<dbReference type="GO" id="GO:0008270">
    <property type="term" value="F:zinc ion binding"/>
    <property type="evidence" value="ECO:0007669"/>
    <property type="project" value="UniProtKB-KW"/>
</dbReference>
<evidence type="ECO:0000256" key="10">
    <source>
        <dbReference type="ARBA" id="ARBA00023163"/>
    </source>
</evidence>
<evidence type="ECO:0000256" key="8">
    <source>
        <dbReference type="ARBA" id="ARBA00022843"/>
    </source>
</evidence>
<keyword evidence="11" id="KW-0539">Nucleus</keyword>
<dbReference type="PROSITE" id="PS50097">
    <property type="entry name" value="BTB"/>
    <property type="match status" value="1"/>
</dbReference>
<sequence>MNNRKEDMEISSHYRQLLRELNEQRQHGILCDACVIVDGKIFKAHKNVLLGSSRYFKTLYCQVKKGAESHHHTTVTHLDIVTATGFKAILDFMYSAHLALTSKNVIEVMSAASYLQMTDIVQACHSFIKAALDISIRSEMADELADFEMGAVAAVGLGVGGGVGGGGVGITGVGGVVGAGLGGAGGGIVGLASEALASIMSGRSTSPWLTRRTSPANSSGDSAIASCHEGGSTYGKEDQEPPKSHESQEETCHDSQPAWPHDYRPVTVKEEQVSPASHPRDTPRDSTQGQGEQGAGGTGGGSTEGAWQPLSGTGRRKNRKNKDTVRHITQQSERNWERERDREKYRDSRSPLPSILAVAGWNYNGQEITGADVNELNSSDSRGERLDFFLKQEEPLTTEPNFLSANESDEVGGGAGGGAISSVANLKAALMSKNSLLSLRAEMMGDDNPLLYEYLPKGGHSLSWLRSNNYCCTLRPGATGATIHNKQGAASSPLPPPLLPHFPHLPPPSSSPSPIPPSSSSTSASAYCPLTPPTPLHPSEPRPLEAPGPRAGAPMPHSEELEMEVEETSEEPESPSLSEDSHKNKETRHECRKGTNTTLIQLSTSVSFIHCLFTLRDSLSASEGEHFSQRDPMGEKSLSEPASLSVAGRGTKGPTVLSEPGSEDGACPPQGFSCSLCKRLFSSLEHLRDHEYHHTLSLMALSLDWPSVQAPRHQLPSQPLHFYPSIYRPTGSDSAPARYLCSQCPASFTLKSNADRHEKTIHFKKKLMQCVYCLKHFRDRTDLHRHLSSVHSKEREHTCPTCAKAFSTQKNLATHVKVCCQVGSVPGALLGRGSGMQLYQGGPVDSLWQFSQQMKVDNHNHSINVEN</sequence>
<dbReference type="Gene3D" id="3.30.160.60">
    <property type="entry name" value="Classic Zinc Finger"/>
    <property type="match status" value="2"/>
</dbReference>
<dbReference type="PROSITE" id="PS50157">
    <property type="entry name" value="ZINC_FINGER_C2H2_2"/>
    <property type="match status" value="4"/>
</dbReference>
<dbReference type="InterPro" id="IPR036236">
    <property type="entry name" value="Znf_C2H2_sf"/>
</dbReference>
<keyword evidence="7" id="KW-0862">Zinc</keyword>
<feature type="compositionally biased region" description="Basic and acidic residues" evidence="13">
    <location>
        <begin position="334"/>
        <end position="349"/>
    </location>
</feature>
<reference evidence="16" key="3">
    <citation type="submission" date="2025-09" db="UniProtKB">
        <authorList>
            <consortium name="Ensembl"/>
        </authorList>
    </citation>
    <scope>IDENTIFICATION</scope>
</reference>
<feature type="compositionally biased region" description="Basic and acidic residues" evidence="13">
    <location>
        <begin position="261"/>
        <end position="284"/>
    </location>
</feature>
<gene>
    <name evidence="16" type="primary">zbtb46</name>
</gene>
<reference evidence="16" key="1">
    <citation type="submission" date="2020-06" db="EMBL/GenBank/DDBJ databases">
        <authorList>
            <consortium name="Wellcome Sanger Institute Data Sharing"/>
        </authorList>
    </citation>
    <scope>NUCLEOTIDE SEQUENCE [LARGE SCALE GENOMIC DNA]</scope>
</reference>